<dbReference type="Proteomes" id="UP000838763">
    <property type="component" value="Unassembled WGS sequence"/>
</dbReference>
<evidence type="ECO:0000313" key="3">
    <source>
        <dbReference type="Proteomes" id="UP000838763"/>
    </source>
</evidence>
<feature type="compositionally biased region" description="Basic and acidic residues" evidence="1">
    <location>
        <begin position="12"/>
        <end position="26"/>
    </location>
</feature>
<keyword evidence="3" id="KW-1185">Reference proteome</keyword>
<sequence length="111" mass="12508">MEIHLPVCPALPKHELPGRRQSDPARDITLVKITLASSHDEQAAEPEPLTLEGSTPEAEEEHAKTEEDERNQPRSRDRLGRMTMCTVRKKTPMTAERRNCLATNENDLDPA</sequence>
<accession>A0A9P1M507</accession>
<reference evidence="2" key="1">
    <citation type="submission" date="2022-11" db="EMBL/GenBank/DDBJ databases">
        <authorList>
            <person name="Scott C."/>
            <person name="Bruce N."/>
        </authorList>
    </citation>
    <scope>NUCLEOTIDE SEQUENCE</scope>
</reference>
<feature type="region of interest" description="Disordered" evidence="1">
    <location>
        <begin position="1"/>
        <end position="111"/>
    </location>
</feature>
<feature type="compositionally biased region" description="Basic and acidic residues" evidence="1">
    <location>
        <begin position="61"/>
        <end position="80"/>
    </location>
</feature>
<evidence type="ECO:0000256" key="1">
    <source>
        <dbReference type="SAM" id="MobiDB-lite"/>
    </source>
</evidence>
<comment type="caution">
    <text evidence="2">The sequence shown here is derived from an EMBL/GenBank/DDBJ whole genome shotgun (WGS) entry which is preliminary data.</text>
</comment>
<protein>
    <submittedName>
        <fullName evidence="2">Uncharacterized protein</fullName>
    </submittedName>
</protein>
<name>A0A9P1M507_9PEZI</name>
<dbReference type="EMBL" id="CALLCH030000001">
    <property type="protein sequence ID" value="CAI4210530.1"/>
    <property type="molecule type" value="Genomic_DNA"/>
</dbReference>
<evidence type="ECO:0000313" key="2">
    <source>
        <dbReference type="EMBL" id="CAI4210530.1"/>
    </source>
</evidence>
<organism evidence="2 3">
    <name type="scientific">Parascedosporium putredinis</name>
    <dbReference type="NCBI Taxonomy" id="1442378"/>
    <lineage>
        <taxon>Eukaryota</taxon>
        <taxon>Fungi</taxon>
        <taxon>Dikarya</taxon>
        <taxon>Ascomycota</taxon>
        <taxon>Pezizomycotina</taxon>
        <taxon>Sordariomycetes</taxon>
        <taxon>Hypocreomycetidae</taxon>
        <taxon>Microascales</taxon>
        <taxon>Microascaceae</taxon>
        <taxon>Parascedosporium</taxon>
    </lineage>
</organism>
<dbReference type="AlphaFoldDB" id="A0A9P1M507"/>
<proteinExistence type="predicted"/>
<gene>
    <name evidence="2" type="ORF">PPNO1_LOCUS332</name>
</gene>